<evidence type="ECO:0000256" key="8">
    <source>
        <dbReference type="ARBA" id="ARBA00023136"/>
    </source>
</evidence>
<accession>A0A2K2FP66</accession>
<feature type="transmembrane region" description="Helical" evidence="9">
    <location>
        <begin position="12"/>
        <end position="40"/>
    </location>
</feature>
<proteinExistence type="predicted"/>
<keyword evidence="4 9" id="KW-0812">Transmembrane</keyword>
<dbReference type="PANTHER" id="PTHR43394:SF1">
    <property type="entry name" value="ATP-BINDING CASSETTE SUB-FAMILY B MEMBER 10, MITOCHONDRIAL"/>
    <property type="match status" value="1"/>
</dbReference>
<dbReference type="SUPFAM" id="SSF90123">
    <property type="entry name" value="ABC transporter transmembrane region"/>
    <property type="match status" value="1"/>
</dbReference>
<dbReference type="InterPro" id="IPR003439">
    <property type="entry name" value="ABC_transporter-like_ATP-bd"/>
</dbReference>
<dbReference type="SMART" id="SM00382">
    <property type="entry name" value="AAA"/>
    <property type="match status" value="1"/>
</dbReference>
<dbReference type="FunFam" id="3.40.50.300:FF:000221">
    <property type="entry name" value="Multidrug ABC transporter ATP-binding protein"/>
    <property type="match status" value="1"/>
</dbReference>
<evidence type="ECO:0000256" key="9">
    <source>
        <dbReference type="SAM" id="Phobius"/>
    </source>
</evidence>
<dbReference type="PROSITE" id="PS00211">
    <property type="entry name" value="ABC_TRANSPORTER_1"/>
    <property type="match status" value="1"/>
</dbReference>
<dbReference type="RefSeq" id="WP_103080745.1">
    <property type="nucleotide sequence ID" value="NZ_CP021850.1"/>
</dbReference>
<protein>
    <submittedName>
        <fullName evidence="12">ABC transporter</fullName>
    </submittedName>
</protein>
<evidence type="ECO:0000256" key="6">
    <source>
        <dbReference type="ARBA" id="ARBA00022840"/>
    </source>
</evidence>
<reference evidence="12 13" key="1">
    <citation type="submission" date="2017-06" db="EMBL/GenBank/DDBJ databases">
        <title>Investigating the central metabolism of Clostridium thermosuccinogenes.</title>
        <authorList>
            <person name="Koendjbiharie J.G."/>
            <person name="van Kranenburg R."/>
        </authorList>
    </citation>
    <scope>NUCLEOTIDE SEQUENCE [LARGE SCALE GENOMIC DNA]</scope>
    <source>
        <strain evidence="12 13">DSM 5806</strain>
    </source>
</reference>
<feature type="transmembrane region" description="Helical" evidence="9">
    <location>
        <begin position="272"/>
        <end position="295"/>
    </location>
</feature>
<name>A0A2K2FP66_9CLOT</name>
<feature type="transmembrane region" description="Helical" evidence="9">
    <location>
        <begin position="52"/>
        <end position="79"/>
    </location>
</feature>
<evidence type="ECO:0000256" key="4">
    <source>
        <dbReference type="ARBA" id="ARBA00022692"/>
    </source>
</evidence>
<feature type="transmembrane region" description="Helical" evidence="9">
    <location>
        <begin position="158"/>
        <end position="179"/>
    </location>
</feature>
<dbReference type="AlphaFoldDB" id="A0A2K2FP66"/>
<feature type="domain" description="ABC transporter" evidence="10">
    <location>
        <begin position="334"/>
        <end position="570"/>
    </location>
</feature>
<dbReference type="GO" id="GO:0005886">
    <property type="term" value="C:plasma membrane"/>
    <property type="evidence" value="ECO:0007669"/>
    <property type="project" value="UniProtKB-SubCell"/>
</dbReference>
<dbReference type="SUPFAM" id="SSF52540">
    <property type="entry name" value="P-loop containing nucleoside triphosphate hydrolases"/>
    <property type="match status" value="1"/>
</dbReference>
<keyword evidence="7 9" id="KW-1133">Transmembrane helix</keyword>
<dbReference type="OrthoDB" id="9762778at2"/>
<keyword evidence="8 9" id="KW-0472">Membrane</keyword>
<feature type="transmembrane region" description="Helical" evidence="9">
    <location>
        <begin position="134"/>
        <end position="152"/>
    </location>
</feature>
<organism evidence="12 13">
    <name type="scientific">Clostridium thermosuccinogenes</name>
    <dbReference type="NCBI Taxonomy" id="84032"/>
    <lineage>
        <taxon>Bacteria</taxon>
        <taxon>Bacillati</taxon>
        <taxon>Bacillota</taxon>
        <taxon>Clostridia</taxon>
        <taxon>Eubacteriales</taxon>
        <taxon>Clostridiaceae</taxon>
        <taxon>Clostridium</taxon>
    </lineage>
</organism>
<dbReference type="InterPro" id="IPR017871">
    <property type="entry name" value="ABC_transporter-like_CS"/>
</dbReference>
<sequence length="585" mass="64985">MKRYWKYVKPYLPAFIIGPVLMIVEVIGEVVMPLLLSNIIDKGVNGGRSISYIIMMGVAMVITAFIMMAGGTGGAFFAIKASSGFANDLRKDLFNKIQKFSFANIDRYSTGSLVTRLTNDVTMIQDMIQMMLRMALRAPGMFIGALIMAFSLNPKLATVIMCIIPILAFTIYCIIKTGFPRFEAMQKKLDALNTATQENLTNIRVVKSFIREKYEEEKFKRANTDLKDSTIHALKVVIFAIPVVTLAMNVTTLAVVWFGGRQVIAGSMTTGILTAFVNYVVQILMSLMMVSMIILNSSRVLASIKRINEVFNTDIDLTDEHASRKDLTVAHGKVEFRNVCFKYYKNNAKWVLENINLVINPGETVGIIGSTGSGKSSLVQLIPRLYDADQGEVLVDDVNVKDYSLKNLRDGVGIVLQKNVLFSGTIKENLKWGNEDADDELVCKFAESAQAHGFISSFKDGYETELGQGGTNVSGGQKQRLCIARALLKRPKILILDDSTSAVDTATEAKIRESLRNELKNTTKIIIAQRISSVIEADKIVVIDDGKITGIGTHEELMRDCEAYKEIYYSQMDKEHPQMNKEVTA</sequence>
<dbReference type="InterPro" id="IPR027417">
    <property type="entry name" value="P-loop_NTPase"/>
</dbReference>
<dbReference type="InterPro" id="IPR039421">
    <property type="entry name" value="Type_1_exporter"/>
</dbReference>
<evidence type="ECO:0000259" key="11">
    <source>
        <dbReference type="PROSITE" id="PS50929"/>
    </source>
</evidence>
<dbReference type="EMBL" id="NIOJ01000009">
    <property type="protein sequence ID" value="PNU00554.1"/>
    <property type="molecule type" value="Genomic_DNA"/>
</dbReference>
<dbReference type="Pfam" id="PF00664">
    <property type="entry name" value="ABC_membrane"/>
    <property type="match status" value="1"/>
</dbReference>
<keyword evidence="13" id="KW-1185">Reference proteome</keyword>
<dbReference type="KEGG" id="cthd:CDO33_09980"/>
<comment type="subcellular location">
    <subcellularLocation>
        <location evidence="1">Cell membrane</location>
        <topology evidence="1">Multi-pass membrane protein</topology>
    </subcellularLocation>
</comment>
<dbReference type="GO" id="GO:0005524">
    <property type="term" value="F:ATP binding"/>
    <property type="evidence" value="ECO:0007669"/>
    <property type="project" value="UniProtKB-KW"/>
</dbReference>
<keyword evidence="6" id="KW-0067">ATP-binding</keyword>
<dbReference type="InterPro" id="IPR003593">
    <property type="entry name" value="AAA+_ATPase"/>
</dbReference>
<dbReference type="GO" id="GO:0016887">
    <property type="term" value="F:ATP hydrolysis activity"/>
    <property type="evidence" value="ECO:0007669"/>
    <property type="project" value="InterPro"/>
</dbReference>
<dbReference type="GO" id="GO:0015421">
    <property type="term" value="F:ABC-type oligopeptide transporter activity"/>
    <property type="evidence" value="ECO:0007669"/>
    <property type="project" value="TreeGrafter"/>
</dbReference>
<evidence type="ECO:0000256" key="7">
    <source>
        <dbReference type="ARBA" id="ARBA00022989"/>
    </source>
</evidence>
<dbReference type="PROSITE" id="PS50893">
    <property type="entry name" value="ABC_TRANSPORTER_2"/>
    <property type="match status" value="1"/>
</dbReference>
<evidence type="ECO:0000256" key="3">
    <source>
        <dbReference type="ARBA" id="ARBA00022475"/>
    </source>
</evidence>
<dbReference type="Gene3D" id="1.20.1560.10">
    <property type="entry name" value="ABC transporter type 1, transmembrane domain"/>
    <property type="match status" value="1"/>
</dbReference>
<dbReference type="Proteomes" id="UP000236151">
    <property type="component" value="Unassembled WGS sequence"/>
</dbReference>
<evidence type="ECO:0000256" key="1">
    <source>
        <dbReference type="ARBA" id="ARBA00004651"/>
    </source>
</evidence>
<keyword evidence="3" id="KW-1003">Cell membrane</keyword>
<keyword evidence="5" id="KW-0547">Nucleotide-binding</keyword>
<dbReference type="Gene3D" id="3.40.50.300">
    <property type="entry name" value="P-loop containing nucleotide triphosphate hydrolases"/>
    <property type="match status" value="1"/>
</dbReference>
<dbReference type="PROSITE" id="PS50929">
    <property type="entry name" value="ABC_TM1F"/>
    <property type="match status" value="1"/>
</dbReference>
<evidence type="ECO:0000256" key="5">
    <source>
        <dbReference type="ARBA" id="ARBA00022741"/>
    </source>
</evidence>
<feature type="transmembrane region" description="Helical" evidence="9">
    <location>
        <begin position="236"/>
        <end position="260"/>
    </location>
</feature>
<evidence type="ECO:0000313" key="13">
    <source>
        <dbReference type="Proteomes" id="UP000236151"/>
    </source>
</evidence>
<comment type="caution">
    <text evidence="12">The sequence shown here is derived from an EMBL/GenBank/DDBJ whole genome shotgun (WGS) entry which is preliminary data.</text>
</comment>
<gene>
    <name evidence="12" type="ORF">CDQ84_05585</name>
</gene>
<keyword evidence="2" id="KW-0813">Transport</keyword>
<dbReference type="InterPro" id="IPR011527">
    <property type="entry name" value="ABC1_TM_dom"/>
</dbReference>
<evidence type="ECO:0000256" key="2">
    <source>
        <dbReference type="ARBA" id="ARBA00022448"/>
    </source>
</evidence>
<dbReference type="InterPro" id="IPR036640">
    <property type="entry name" value="ABC1_TM_sf"/>
</dbReference>
<feature type="domain" description="ABC transmembrane type-1" evidence="11">
    <location>
        <begin position="16"/>
        <end position="299"/>
    </location>
</feature>
<evidence type="ECO:0000259" key="10">
    <source>
        <dbReference type="PROSITE" id="PS50893"/>
    </source>
</evidence>
<dbReference type="PANTHER" id="PTHR43394">
    <property type="entry name" value="ATP-DEPENDENT PERMEASE MDL1, MITOCHONDRIAL"/>
    <property type="match status" value="1"/>
</dbReference>
<dbReference type="Pfam" id="PF00005">
    <property type="entry name" value="ABC_tran"/>
    <property type="match status" value="1"/>
</dbReference>
<evidence type="ECO:0000313" key="12">
    <source>
        <dbReference type="EMBL" id="PNU00554.1"/>
    </source>
</evidence>
<dbReference type="CDD" id="cd18548">
    <property type="entry name" value="ABC_6TM_Tm287_like"/>
    <property type="match status" value="1"/>
</dbReference>